<feature type="transmembrane region" description="Helical" evidence="8">
    <location>
        <begin position="283"/>
        <end position="303"/>
    </location>
</feature>
<gene>
    <name evidence="10" type="ORF">NJ959_23985</name>
</gene>
<feature type="transmembrane region" description="Helical" evidence="8">
    <location>
        <begin position="315"/>
        <end position="335"/>
    </location>
</feature>
<evidence type="ECO:0000313" key="10">
    <source>
        <dbReference type="EMBL" id="MCP2731491.1"/>
    </source>
</evidence>
<dbReference type="AlphaFoldDB" id="A0AAE3KQ40"/>
<feature type="transmembrane region" description="Helical" evidence="8">
    <location>
        <begin position="201"/>
        <end position="228"/>
    </location>
</feature>
<keyword evidence="5 8" id="KW-0812">Transmembrane</keyword>
<accession>A0AAE3KQ40</accession>
<dbReference type="GO" id="GO:0009103">
    <property type="term" value="P:lipopolysaccharide biosynthetic process"/>
    <property type="evidence" value="ECO:0007669"/>
    <property type="project" value="UniProtKB-ARBA"/>
</dbReference>
<evidence type="ECO:0000256" key="7">
    <source>
        <dbReference type="ARBA" id="ARBA00023136"/>
    </source>
</evidence>
<organism evidence="10 11">
    <name type="scientific">Limnofasciculus baicalensis BBK-W-15</name>
    <dbReference type="NCBI Taxonomy" id="2699891"/>
    <lineage>
        <taxon>Bacteria</taxon>
        <taxon>Bacillati</taxon>
        <taxon>Cyanobacteriota</taxon>
        <taxon>Cyanophyceae</taxon>
        <taxon>Coleofasciculales</taxon>
        <taxon>Coleofasciculaceae</taxon>
        <taxon>Limnofasciculus</taxon>
        <taxon>Limnofasciculus baicalensis</taxon>
    </lineage>
</organism>
<dbReference type="Proteomes" id="UP001204953">
    <property type="component" value="Unassembled WGS sequence"/>
</dbReference>
<dbReference type="InterPro" id="IPR050297">
    <property type="entry name" value="LipidA_mod_glycosyltrf_83"/>
</dbReference>
<name>A0AAE3KQ40_9CYAN</name>
<dbReference type="PANTHER" id="PTHR33908">
    <property type="entry name" value="MANNOSYLTRANSFERASE YKCB-RELATED"/>
    <property type="match status" value="1"/>
</dbReference>
<feature type="transmembrane region" description="Helical" evidence="8">
    <location>
        <begin position="17"/>
        <end position="35"/>
    </location>
</feature>
<dbReference type="InterPro" id="IPR038731">
    <property type="entry name" value="RgtA/B/C-like"/>
</dbReference>
<keyword evidence="11" id="KW-1185">Reference proteome</keyword>
<evidence type="ECO:0000259" key="9">
    <source>
        <dbReference type="Pfam" id="PF13231"/>
    </source>
</evidence>
<dbReference type="GO" id="GO:0005886">
    <property type="term" value="C:plasma membrane"/>
    <property type="evidence" value="ECO:0007669"/>
    <property type="project" value="UniProtKB-SubCell"/>
</dbReference>
<dbReference type="EC" id="2.4.-.-" evidence="10"/>
<feature type="transmembrane region" description="Helical" evidence="8">
    <location>
        <begin position="149"/>
        <end position="167"/>
    </location>
</feature>
<evidence type="ECO:0000256" key="2">
    <source>
        <dbReference type="ARBA" id="ARBA00022475"/>
    </source>
</evidence>
<dbReference type="EMBL" id="JAMZMM010000338">
    <property type="protein sequence ID" value="MCP2731491.1"/>
    <property type="molecule type" value="Genomic_DNA"/>
</dbReference>
<dbReference type="Pfam" id="PF13231">
    <property type="entry name" value="PMT_2"/>
    <property type="match status" value="1"/>
</dbReference>
<dbReference type="PANTHER" id="PTHR33908:SF11">
    <property type="entry name" value="MEMBRANE PROTEIN"/>
    <property type="match status" value="1"/>
</dbReference>
<evidence type="ECO:0000256" key="1">
    <source>
        <dbReference type="ARBA" id="ARBA00004651"/>
    </source>
</evidence>
<keyword evidence="6 8" id="KW-1133">Transmembrane helix</keyword>
<evidence type="ECO:0000256" key="6">
    <source>
        <dbReference type="ARBA" id="ARBA00022989"/>
    </source>
</evidence>
<feature type="transmembrane region" description="Helical" evidence="8">
    <location>
        <begin position="173"/>
        <end position="189"/>
    </location>
</feature>
<protein>
    <submittedName>
        <fullName evidence="10">Glycosyltransferase family 39 protein</fullName>
        <ecNumber evidence="10">2.4.-.-</ecNumber>
    </submittedName>
</protein>
<reference evidence="10" key="1">
    <citation type="submission" date="2022-06" db="EMBL/GenBank/DDBJ databases">
        <title>New cyanobacteria of genus Symplocastrum in benthos of Lake Baikal.</title>
        <authorList>
            <person name="Sorokovikova E."/>
            <person name="Tikhonova I."/>
            <person name="Krasnopeev A."/>
            <person name="Evseev P."/>
            <person name="Gladkikh A."/>
            <person name="Belykh O."/>
        </authorList>
    </citation>
    <scope>NUCLEOTIDE SEQUENCE</scope>
    <source>
        <strain evidence="10">BBK-W-15</strain>
    </source>
</reference>
<feature type="domain" description="Glycosyltransferase RgtA/B/C/D-like" evidence="9">
    <location>
        <begin position="100"/>
        <end position="258"/>
    </location>
</feature>
<keyword evidence="3 10" id="KW-0328">Glycosyltransferase</keyword>
<evidence type="ECO:0000256" key="4">
    <source>
        <dbReference type="ARBA" id="ARBA00022679"/>
    </source>
</evidence>
<keyword evidence="2" id="KW-1003">Cell membrane</keyword>
<evidence type="ECO:0000256" key="5">
    <source>
        <dbReference type="ARBA" id="ARBA00022692"/>
    </source>
</evidence>
<evidence type="ECO:0000256" key="8">
    <source>
        <dbReference type="SAM" id="Phobius"/>
    </source>
</evidence>
<dbReference type="GO" id="GO:0016763">
    <property type="term" value="F:pentosyltransferase activity"/>
    <property type="evidence" value="ECO:0007669"/>
    <property type="project" value="TreeGrafter"/>
</dbReference>
<comment type="subcellular location">
    <subcellularLocation>
        <location evidence="1">Cell membrane</location>
        <topology evidence="1">Multi-pass membrane protein</topology>
    </subcellularLocation>
</comment>
<feature type="transmembrane region" description="Helical" evidence="8">
    <location>
        <begin position="344"/>
        <end position="368"/>
    </location>
</feature>
<proteinExistence type="predicted"/>
<keyword evidence="7 8" id="KW-0472">Membrane</keyword>
<evidence type="ECO:0000256" key="3">
    <source>
        <dbReference type="ARBA" id="ARBA00022676"/>
    </source>
</evidence>
<dbReference type="RefSeq" id="WP_254014228.1">
    <property type="nucleotide sequence ID" value="NZ_JAMZMM010000338.1"/>
</dbReference>
<sequence length="531" mass="60926">MNPKHSVTTFFRSPQKWVNILIIILLLLGIFFRFVNLDKKVYWGDESSTSLRISGYTSAEVQQALQGHIVGIEDILKYQHPNPEKKLIDTVRSLAVEDTHPPLYFVMVRVWMEWFGDSMAVTRSFSAAMSLLIFPCIYWLCLELFESSLVGWIAIALIAVSPFHLLYAQEARMYSLWTVLILLSSTVLLRAMRIGTKLNWVIYALTVALGLYSYLFTIFVAIGHGIYVLIIERCRLSRTFISYLLASLAGVLIFSPWILVIIANKSSVEQAISWATENMSLSFLVTHWIYNLSYVFMDFWYVFTYNPEAHFNWHFGKYLIPLILILVGYSLYLLYRKAPERTSVFVLTLIGSTGLAVLLHDLITGGYLSIMGRYFIPCYIGIELAVAHLLARQISSISVNIWQQRMWKFVTVLLLSGGVLSCIISSQNETWWNKRTTSDDELHAIHIINQATQPLLIAESAPLTLSHKLNRNVKILVANPSSIIDIPHSFTHLFLWQPSQELGSKLEKEQNYKITMAYKGRKQNLWQLDKE</sequence>
<keyword evidence="4 10" id="KW-0808">Transferase</keyword>
<feature type="transmembrane region" description="Helical" evidence="8">
    <location>
        <begin position="374"/>
        <end position="394"/>
    </location>
</feature>
<feature type="transmembrane region" description="Helical" evidence="8">
    <location>
        <begin position="120"/>
        <end position="142"/>
    </location>
</feature>
<feature type="transmembrane region" description="Helical" evidence="8">
    <location>
        <begin position="240"/>
        <end position="262"/>
    </location>
</feature>
<comment type="caution">
    <text evidence="10">The sequence shown here is derived from an EMBL/GenBank/DDBJ whole genome shotgun (WGS) entry which is preliminary data.</text>
</comment>
<evidence type="ECO:0000313" key="11">
    <source>
        <dbReference type="Proteomes" id="UP001204953"/>
    </source>
</evidence>